<dbReference type="Gene3D" id="3.40.50.1820">
    <property type="entry name" value="alpha/beta hydrolase"/>
    <property type="match status" value="1"/>
</dbReference>
<evidence type="ECO:0000313" key="1">
    <source>
        <dbReference type="EMBL" id="QDV33435.1"/>
    </source>
</evidence>
<gene>
    <name evidence="1" type="primary">dhmA</name>
    <name evidence="1" type="ORF">ElP_13060</name>
</gene>
<keyword evidence="2" id="KW-1185">Reference proteome</keyword>
<evidence type="ECO:0000313" key="2">
    <source>
        <dbReference type="Proteomes" id="UP000317835"/>
    </source>
</evidence>
<dbReference type="Proteomes" id="UP000317835">
    <property type="component" value="Chromosome"/>
</dbReference>
<protein>
    <submittedName>
        <fullName evidence="1">Haloalkane dehalogenase</fullName>
        <ecNumber evidence="1">3.8.1.5</ecNumber>
    </submittedName>
</protein>
<sequence length="49" mass="5736">MFRERMPLLVDRIHVVAPDLPGFGRTAMPARDVFEYTFDNFARVVVLLR</sequence>
<dbReference type="InterPro" id="IPR051340">
    <property type="entry name" value="Haloalkane_dehalogenase"/>
</dbReference>
<dbReference type="EMBL" id="CP036426">
    <property type="protein sequence ID" value="QDV33435.1"/>
    <property type="molecule type" value="Genomic_DNA"/>
</dbReference>
<dbReference type="AlphaFoldDB" id="A0A518GXX8"/>
<dbReference type="GO" id="GO:0018786">
    <property type="term" value="F:haloalkane dehalogenase activity"/>
    <property type="evidence" value="ECO:0007669"/>
    <property type="project" value="UniProtKB-EC"/>
</dbReference>
<proteinExistence type="predicted"/>
<dbReference type="PANTHER" id="PTHR42977">
    <property type="entry name" value="HYDROLASE-RELATED"/>
    <property type="match status" value="1"/>
</dbReference>
<dbReference type="PANTHER" id="PTHR42977:SF1">
    <property type="entry name" value="BLR6576 PROTEIN"/>
    <property type="match status" value="1"/>
</dbReference>
<reference evidence="1 2" key="1">
    <citation type="submission" date="2019-02" db="EMBL/GenBank/DDBJ databases">
        <title>Deep-cultivation of Planctomycetes and their phenomic and genomic characterization uncovers novel biology.</title>
        <authorList>
            <person name="Wiegand S."/>
            <person name="Jogler M."/>
            <person name="Boedeker C."/>
            <person name="Pinto D."/>
            <person name="Vollmers J."/>
            <person name="Rivas-Marin E."/>
            <person name="Kohn T."/>
            <person name="Peeters S.H."/>
            <person name="Heuer A."/>
            <person name="Rast P."/>
            <person name="Oberbeckmann S."/>
            <person name="Bunk B."/>
            <person name="Jeske O."/>
            <person name="Meyerdierks A."/>
            <person name="Storesund J.E."/>
            <person name="Kallscheuer N."/>
            <person name="Luecker S."/>
            <person name="Lage O.M."/>
            <person name="Pohl T."/>
            <person name="Merkel B.J."/>
            <person name="Hornburger P."/>
            <person name="Mueller R.-W."/>
            <person name="Bruemmer F."/>
            <person name="Labrenz M."/>
            <person name="Spormann A.M."/>
            <person name="Op den Camp H."/>
            <person name="Overmann J."/>
            <person name="Amann R."/>
            <person name="Jetten M.S.M."/>
            <person name="Mascher T."/>
            <person name="Medema M.H."/>
            <person name="Devos D.P."/>
            <person name="Kaster A.-K."/>
            <person name="Ovreas L."/>
            <person name="Rohde M."/>
            <person name="Galperin M.Y."/>
            <person name="Jogler C."/>
        </authorList>
    </citation>
    <scope>NUCLEOTIDE SEQUENCE [LARGE SCALE GENOMIC DNA]</scope>
    <source>
        <strain evidence="1 2">ElP</strain>
    </source>
</reference>
<dbReference type="SUPFAM" id="SSF53474">
    <property type="entry name" value="alpha/beta-Hydrolases"/>
    <property type="match status" value="1"/>
</dbReference>
<keyword evidence="1" id="KW-0378">Hydrolase</keyword>
<name>A0A518GXX8_9BACT</name>
<dbReference type="GO" id="GO:0004301">
    <property type="term" value="F:epoxide hydrolase activity"/>
    <property type="evidence" value="ECO:0007669"/>
    <property type="project" value="TreeGrafter"/>
</dbReference>
<accession>A0A518GXX8</accession>
<dbReference type="EC" id="3.8.1.5" evidence="1"/>
<organism evidence="1 2">
    <name type="scientific">Tautonia plasticadhaerens</name>
    <dbReference type="NCBI Taxonomy" id="2527974"/>
    <lineage>
        <taxon>Bacteria</taxon>
        <taxon>Pseudomonadati</taxon>
        <taxon>Planctomycetota</taxon>
        <taxon>Planctomycetia</taxon>
        <taxon>Isosphaerales</taxon>
        <taxon>Isosphaeraceae</taxon>
        <taxon>Tautonia</taxon>
    </lineage>
</organism>
<dbReference type="KEGG" id="tpla:ElP_13060"/>
<dbReference type="InterPro" id="IPR029058">
    <property type="entry name" value="AB_hydrolase_fold"/>
</dbReference>